<dbReference type="NCBIfam" id="TIGR00059">
    <property type="entry name" value="L17"/>
    <property type="match status" value="1"/>
</dbReference>
<dbReference type="GO" id="GO:0006412">
    <property type="term" value="P:translation"/>
    <property type="evidence" value="ECO:0007669"/>
    <property type="project" value="InterPro"/>
</dbReference>
<dbReference type="Pfam" id="PF01196">
    <property type="entry name" value="Ribosomal_L17"/>
    <property type="match status" value="1"/>
</dbReference>
<keyword evidence="2 4" id="KW-0689">Ribosomal protein</keyword>
<dbReference type="PANTHER" id="PTHR14413:SF16">
    <property type="entry name" value="LARGE RIBOSOMAL SUBUNIT PROTEIN BL17M"/>
    <property type="match status" value="1"/>
</dbReference>
<protein>
    <recommendedName>
        <fullName evidence="7">Ribosomal protein L17</fullName>
    </recommendedName>
</protein>
<dbReference type="InterPro" id="IPR000456">
    <property type="entry name" value="Ribosomal_bL17"/>
</dbReference>
<dbReference type="PANTHER" id="PTHR14413">
    <property type="entry name" value="RIBOSOMAL PROTEIN L17"/>
    <property type="match status" value="1"/>
</dbReference>
<dbReference type="OrthoDB" id="275000at2759"/>
<dbReference type="GO" id="GO:0005762">
    <property type="term" value="C:mitochondrial large ribosomal subunit"/>
    <property type="evidence" value="ECO:0007669"/>
    <property type="project" value="TreeGrafter"/>
</dbReference>
<keyword evidence="3 4" id="KW-0687">Ribonucleoprotein</keyword>
<reference evidence="5 6" key="1">
    <citation type="journal article" date="2016" name="Proc. Natl. Acad. Sci. U.S.A.">
        <title>Comparative genomics of biotechnologically important yeasts.</title>
        <authorList>
            <person name="Riley R."/>
            <person name="Haridas S."/>
            <person name="Wolfe K.H."/>
            <person name="Lopes M.R."/>
            <person name="Hittinger C.T."/>
            <person name="Goeker M."/>
            <person name="Salamov A.A."/>
            <person name="Wisecaver J.H."/>
            <person name="Long T.M."/>
            <person name="Calvey C.H."/>
            <person name="Aerts A.L."/>
            <person name="Barry K.W."/>
            <person name="Choi C."/>
            <person name="Clum A."/>
            <person name="Coughlan A.Y."/>
            <person name="Deshpande S."/>
            <person name="Douglass A.P."/>
            <person name="Hanson S.J."/>
            <person name="Klenk H.-P."/>
            <person name="LaButti K.M."/>
            <person name="Lapidus A."/>
            <person name="Lindquist E.A."/>
            <person name="Lipzen A.M."/>
            <person name="Meier-Kolthoff J.P."/>
            <person name="Ohm R.A."/>
            <person name="Otillar R.P."/>
            <person name="Pangilinan J.L."/>
            <person name="Peng Y."/>
            <person name="Rokas A."/>
            <person name="Rosa C.A."/>
            <person name="Scheuner C."/>
            <person name="Sibirny A.A."/>
            <person name="Slot J.C."/>
            <person name="Stielow J.B."/>
            <person name="Sun H."/>
            <person name="Kurtzman C.P."/>
            <person name="Blackwell M."/>
            <person name="Grigoriev I.V."/>
            <person name="Jeffries T.W."/>
        </authorList>
    </citation>
    <scope>NUCLEOTIDE SEQUENCE [LARGE SCALE GENOMIC DNA]</scope>
    <source>
        <strain evidence="6">ATCC 58044 / CBS 1984 / NCYC 433 / NRRL Y-366-8</strain>
    </source>
</reference>
<dbReference type="AlphaFoldDB" id="A0A1E3NU18"/>
<evidence type="ECO:0000256" key="3">
    <source>
        <dbReference type="ARBA" id="ARBA00023274"/>
    </source>
</evidence>
<dbReference type="Gene3D" id="3.90.1030.10">
    <property type="entry name" value="Ribosomal protein L17"/>
    <property type="match status" value="1"/>
</dbReference>
<organism evidence="5 6">
    <name type="scientific">Wickerhamomyces anomalus (strain ATCC 58044 / CBS 1984 / NCYC 433 / NRRL Y-366-8)</name>
    <name type="common">Yeast</name>
    <name type="synonym">Hansenula anomala</name>
    <dbReference type="NCBI Taxonomy" id="683960"/>
    <lineage>
        <taxon>Eukaryota</taxon>
        <taxon>Fungi</taxon>
        <taxon>Dikarya</taxon>
        <taxon>Ascomycota</taxon>
        <taxon>Saccharomycotina</taxon>
        <taxon>Saccharomycetes</taxon>
        <taxon>Phaffomycetales</taxon>
        <taxon>Wickerhamomycetaceae</taxon>
        <taxon>Wickerhamomyces</taxon>
    </lineage>
</organism>
<proteinExistence type="inferred from homology"/>
<dbReference type="Proteomes" id="UP000094112">
    <property type="component" value="Unassembled WGS sequence"/>
</dbReference>
<comment type="similarity">
    <text evidence="1 4">Belongs to the bacterial ribosomal protein bL17 family.</text>
</comment>
<evidence type="ECO:0000313" key="6">
    <source>
        <dbReference type="Proteomes" id="UP000094112"/>
    </source>
</evidence>
<dbReference type="InterPro" id="IPR036373">
    <property type="entry name" value="Ribosomal_bL17_sf"/>
</dbReference>
<dbReference type="STRING" id="683960.A0A1E3NU18"/>
<evidence type="ECO:0008006" key="7">
    <source>
        <dbReference type="Google" id="ProtNLM"/>
    </source>
</evidence>
<dbReference type="SUPFAM" id="SSF64263">
    <property type="entry name" value="Prokaryotic ribosomal protein L17"/>
    <property type="match status" value="1"/>
</dbReference>
<name>A0A1E3NU18_WICAA</name>
<dbReference type="EMBL" id="KV454220">
    <property type="protein sequence ID" value="ODQ56669.1"/>
    <property type="molecule type" value="Genomic_DNA"/>
</dbReference>
<evidence type="ECO:0000256" key="1">
    <source>
        <dbReference type="ARBA" id="ARBA00008777"/>
    </source>
</evidence>
<gene>
    <name evidence="5" type="ORF">WICANDRAFT_81778</name>
</gene>
<evidence type="ECO:0000256" key="2">
    <source>
        <dbReference type="ARBA" id="ARBA00022980"/>
    </source>
</evidence>
<evidence type="ECO:0000313" key="5">
    <source>
        <dbReference type="EMBL" id="ODQ56669.1"/>
    </source>
</evidence>
<sequence>MPVRHFSRTGSHRRAMMRNLVTSLIEHESIITTHAKAKETQKLADKLISLTKKDNITQAKVDAGEDLFKLKTTIPKLFQDLRTRFAKREGGFTRVLRLEPRLGDRAEQSIVELVDGPKEMKLWMTARVVARLQLQNLPVDDLTQHNVNKLIQFRAGGQEEFDALVERCKKEFYRDGKSEDLKNLPPPAENMRKPYTGYKLVKGFKVMPRPTKE</sequence>
<keyword evidence="6" id="KW-1185">Reference proteome</keyword>
<accession>A0A1E3NU18</accession>
<dbReference type="GO" id="GO:0003735">
    <property type="term" value="F:structural constituent of ribosome"/>
    <property type="evidence" value="ECO:0007669"/>
    <property type="project" value="InterPro"/>
</dbReference>
<dbReference type="RefSeq" id="XP_019035876.1">
    <property type="nucleotide sequence ID" value="XM_019185293.1"/>
</dbReference>
<dbReference type="GeneID" id="30202539"/>
<evidence type="ECO:0000256" key="4">
    <source>
        <dbReference type="RuleBase" id="RU000660"/>
    </source>
</evidence>